<reference evidence="1" key="1">
    <citation type="submission" date="2020-10" db="EMBL/GenBank/DDBJ databases">
        <title>Taxonomic study of unclassified bacteria belonging to the class Ktedonobacteria.</title>
        <authorList>
            <person name="Yabe S."/>
            <person name="Wang C.M."/>
            <person name="Zheng Y."/>
            <person name="Sakai Y."/>
            <person name="Cavaletti L."/>
            <person name="Monciardini P."/>
            <person name="Donadio S."/>
        </authorList>
    </citation>
    <scope>NUCLEOTIDE SEQUENCE</scope>
    <source>
        <strain evidence="1">SOSP1-1</strain>
    </source>
</reference>
<keyword evidence="2" id="KW-1185">Reference proteome</keyword>
<accession>A0A8J3IAI6</accession>
<gene>
    <name evidence="1" type="ORF">KSX_84660</name>
</gene>
<evidence type="ECO:0000313" key="2">
    <source>
        <dbReference type="Proteomes" id="UP000612362"/>
    </source>
</evidence>
<evidence type="ECO:0008006" key="3">
    <source>
        <dbReference type="Google" id="ProtNLM"/>
    </source>
</evidence>
<dbReference type="EMBL" id="BNJF01000008">
    <property type="protein sequence ID" value="GHO50303.1"/>
    <property type="molecule type" value="Genomic_DNA"/>
</dbReference>
<evidence type="ECO:0000313" key="1">
    <source>
        <dbReference type="EMBL" id="GHO50303.1"/>
    </source>
</evidence>
<dbReference type="AlphaFoldDB" id="A0A8J3IAI6"/>
<sequence length="338" mass="37364">MTRTTPPRPVDIAAVFPELAPLARTTTRLHPRPGTPTPQESSVGGPLLWQIDDPWPHCEGPHLPGEPLTTLADVRLQRDMLTAAWKRPQHPGVNLLTPEEDAIIKRIQAGHSWTNEPIAMIPVAQLYARDIPDLHPPLGCDLLQVLWCPFGHDDEYLPRVKLVWRSSSTVTALLSNPPQPVAVESGDYVPEPCIAHPEQVIEYPALSDLDEALREQIKAWQAREKTIADVGSFAYSFGLSVAPGWKVGGWTSFSFRDAAPAICSCGTQMQPLLRIDSTEWDGGSGSWIPIEDQALDRNPGSGYTRPWEPVMVTIGRSYTMQIYTCPASVDHPPVAWMQ</sequence>
<dbReference type="Gene3D" id="2.30.320.10">
    <property type="entry name" value="YwqG-like"/>
    <property type="match status" value="1"/>
</dbReference>
<organism evidence="1 2">
    <name type="scientific">Ktedonospora formicarum</name>
    <dbReference type="NCBI Taxonomy" id="2778364"/>
    <lineage>
        <taxon>Bacteria</taxon>
        <taxon>Bacillati</taxon>
        <taxon>Chloroflexota</taxon>
        <taxon>Ktedonobacteria</taxon>
        <taxon>Ktedonobacterales</taxon>
        <taxon>Ktedonobacteraceae</taxon>
        <taxon>Ktedonospora</taxon>
    </lineage>
</organism>
<name>A0A8J3IAI6_9CHLR</name>
<dbReference type="Proteomes" id="UP000612362">
    <property type="component" value="Unassembled WGS sequence"/>
</dbReference>
<proteinExistence type="predicted"/>
<protein>
    <recommendedName>
        <fullName evidence="3">DUF1963 domain-containing protein</fullName>
    </recommendedName>
</protein>
<dbReference type="RefSeq" id="WP_220199354.1">
    <property type="nucleotide sequence ID" value="NZ_BNJF01000008.1"/>
</dbReference>
<comment type="caution">
    <text evidence="1">The sequence shown here is derived from an EMBL/GenBank/DDBJ whole genome shotgun (WGS) entry which is preliminary data.</text>
</comment>